<dbReference type="EMBL" id="JANJYJ010000002">
    <property type="protein sequence ID" value="KAK3227938.1"/>
    <property type="molecule type" value="Genomic_DNA"/>
</dbReference>
<gene>
    <name evidence="1" type="ORF">Dsin_007800</name>
</gene>
<name>A0AAE0B0X3_9ROSI</name>
<dbReference type="PANTHER" id="PTHR21567:SF65">
    <property type="entry name" value="ARM REPEAT SUPERFAMILY PROTEIN"/>
    <property type="match status" value="1"/>
</dbReference>
<accession>A0AAE0B0X3</accession>
<reference evidence="1" key="1">
    <citation type="journal article" date="2023" name="Plant J.">
        <title>Genome sequences and population genomics provide insights into the demographic history, inbreeding, and mutation load of two 'living fossil' tree species of Dipteronia.</title>
        <authorList>
            <person name="Feng Y."/>
            <person name="Comes H.P."/>
            <person name="Chen J."/>
            <person name="Zhu S."/>
            <person name="Lu R."/>
            <person name="Zhang X."/>
            <person name="Li P."/>
            <person name="Qiu J."/>
            <person name="Olsen K.M."/>
            <person name="Qiu Y."/>
        </authorList>
    </citation>
    <scope>NUCLEOTIDE SEQUENCE</scope>
    <source>
        <strain evidence="1">NBL</strain>
    </source>
</reference>
<dbReference type="AlphaFoldDB" id="A0AAE0B0X3"/>
<comment type="caution">
    <text evidence="1">The sequence shown here is derived from an EMBL/GenBank/DDBJ whole genome shotgun (WGS) entry which is preliminary data.</text>
</comment>
<dbReference type="Gene3D" id="1.25.10.10">
    <property type="entry name" value="Leucine-rich Repeat Variant"/>
    <property type="match status" value="1"/>
</dbReference>
<evidence type="ECO:0000313" key="1">
    <source>
        <dbReference type="EMBL" id="KAK3227938.1"/>
    </source>
</evidence>
<organism evidence="1 2">
    <name type="scientific">Dipteronia sinensis</name>
    <dbReference type="NCBI Taxonomy" id="43782"/>
    <lineage>
        <taxon>Eukaryota</taxon>
        <taxon>Viridiplantae</taxon>
        <taxon>Streptophyta</taxon>
        <taxon>Embryophyta</taxon>
        <taxon>Tracheophyta</taxon>
        <taxon>Spermatophyta</taxon>
        <taxon>Magnoliopsida</taxon>
        <taxon>eudicotyledons</taxon>
        <taxon>Gunneridae</taxon>
        <taxon>Pentapetalae</taxon>
        <taxon>rosids</taxon>
        <taxon>malvids</taxon>
        <taxon>Sapindales</taxon>
        <taxon>Sapindaceae</taxon>
        <taxon>Hippocastanoideae</taxon>
        <taxon>Acereae</taxon>
        <taxon>Dipteronia</taxon>
    </lineage>
</organism>
<dbReference type="InterPro" id="IPR011989">
    <property type="entry name" value="ARM-like"/>
</dbReference>
<dbReference type="PANTHER" id="PTHR21567">
    <property type="entry name" value="CLASP"/>
    <property type="match status" value="1"/>
</dbReference>
<sequence>MSPSSTSLIEGLDSKDRTKVCESLNDARRFALYHSSLLVPILEKVKVVVVKSMKNPRSSLRKTSIMASSDIFKAFGDQLLYSNSDALDSLLLQLLLKASQDRKFVCEEADRTLKVMEDSITPLPLRTLKKQVDRTQEAVLSSAGPEILGTLGRTIKMRPLILYESENFDYPIPNSL</sequence>
<protein>
    <submittedName>
        <fullName evidence="1">Uncharacterized protein</fullName>
    </submittedName>
</protein>
<proteinExistence type="predicted"/>
<keyword evidence="2" id="KW-1185">Reference proteome</keyword>
<dbReference type="Proteomes" id="UP001281410">
    <property type="component" value="Unassembled WGS sequence"/>
</dbReference>
<dbReference type="GO" id="GO:0008017">
    <property type="term" value="F:microtubule binding"/>
    <property type="evidence" value="ECO:0007669"/>
    <property type="project" value="TreeGrafter"/>
</dbReference>
<dbReference type="GO" id="GO:0005881">
    <property type="term" value="C:cytoplasmic microtubule"/>
    <property type="evidence" value="ECO:0007669"/>
    <property type="project" value="TreeGrafter"/>
</dbReference>
<evidence type="ECO:0000313" key="2">
    <source>
        <dbReference type="Proteomes" id="UP001281410"/>
    </source>
</evidence>
<dbReference type="GO" id="GO:0000226">
    <property type="term" value="P:microtubule cytoskeleton organization"/>
    <property type="evidence" value="ECO:0007669"/>
    <property type="project" value="TreeGrafter"/>
</dbReference>